<dbReference type="FunFam" id="1.25.40.10:FF:000031">
    <property type="entry name" value="Pentatricopeptide repeat-containing protein mitochondrial"/>
    <property type="match status" value="1"/>
</dbReference>
<protein>
    <submittedName>
        <fullName evidence="13">PPR domain-containing protein/Mg_trans_NIPA domain-containing protein/PPR_2 domain-containing protein</fullName>
    </submittedName>
</protein>
<comment type="caution">
    <text evidence="13">The sequence shown here is derived from an EMBL/GenBank/DDBJ whole genome shotgun (WGS) entry which is preliminary data.</text>
</comment>
<dbReference type="InterPro" id="IPR002885">
    <property type="entry name" value="PPR_rpt"/>
</dbReference>
<dbReference type="InterPro" id="IPR037185">
    <property type="entry name" value="EmrE-like"/>
</dbReference>
<dbReference type="InterPro" id="IPR046960">
    <property type="entry name" value="PPR_At4g14850-like_plant"/>
</dbReference>
<evidence type="ECO:0000256" key="4">
    <source>
        <dbReference type="ARBA" id="ARBA00011738"/>
    </source>
</evidence>
<proteinExistence type="inferred from homology"/>
<evidence type="ECO:0000256" key="3">
    <source>
        <dbReference type="ARBA" id="ARBA00007001"/>
    </source>
</evidence>
<keyword evidence="7" id="KW-0967">Endosome</keyword>
<keyword evidence="8 12" id="KW-1133">Transmembrane helix</keyword>
<dbReference type="AlphaFoldDB" id="A0A1Q3CVC8"/>
<dbReference type="Pfam" id="PF13041">
    <property type="entry name" value="PPR_2"/>
    <property type="match status" value="3"/>
</dbReference>
<dbReference type="PANTHER" id="PTHR47926">
    <property type="entry name" value="PENTATRICOPEPTIDE REPEAT-CONTAINING PROTEIN"/>
    <property type="match status" value="1"/>
</dbReference>
<dbReference type="Pfam" id="PF05653">
    <property type="entry name" value="Mg_trans_NIPA"/>
    <property type="match status" value="1"/>
</dbReference>
<dbReference type="PANTHER" id="PTHR47926:SF359">
    <property type="entry name" value="PENTACOTRIPEPTIDE-REPEAT REGION OF PRORP DOMAIN-CONTAINING PROTEIN"/>
    <property type="match status" value="1"/>
</dbReference>
<feature type="transmembrane region" description="Helical" evidence="12">
    <location>
        <begin position="148"/>
        <end position="168"/>
    </location>
</feature>
<feature type="transmembrane region" description="Helical" evidence="12">
    <location>
        <begin position="229"/>
        <end position="246"/>
    </location>
</feature>
<name>A0A1Q3CVC8_CEPFO</name>
<dbReference type="InterPro" id="IPR008521">
    <property type="entry name" value="Mg_trans_NIPA"/>
</dbReference>
<dbReference type="GO" id="GO:0005769">
    <property type="term" value="C:early endosome"/>
    <property type="evidence" value="ECO:0007669"/>
    <property type="project" value="UniProtKB-SubCell"/>
</dbReference>
<keyword evidence="14" id="KW-1185">Reference proteome</keyword>
<keyword evidence="9 12" id="KW-0472">Membrane</keyword>
<dbReference type="GO" id="GO:0009451">
    <property type="term" value="P:RNA modification"/>
    <property type="evidence" value="ECO:0007669"/>
    <property type="project" value="InterPro"/>
</dbReference>
<dbReference type="InterPro" id="IPR011990">
    <property type="entry name" value="TPR-like_helical_dom_sf"/>
</dbReference>
<dbReference type="SUPFAM" id="SSF103481">
    <property type="entry name" value="Multidrug resistance efflux transporter EmrE"/>
    <property type="match status" value="1"/>
</dbReference>
<evidence type="ECO:0000256" key="1">
    <source>
        <dbReference type="ARBA" id="ARBA00004412"/>
    </source>
</evidence>
<feature type="non-terminal residue" evidence="13">
    <location>
        <position position="795"/>
    </location>
</feature>
<dbReference type="OrthoDB" id="165382at2759"/>
<dbReference type="FunCoup" id="A0A1Q3CVC8">
    <property type="interactions" value="312"/>
</dbReference>
<evidence type="ECO:0000256" key="11">
    <source>
        <dbReference type="PROSITE-ProRule" id="PRU00708"/>
    </source>
</evidence>
<dbReference type="EMBL" id="BDDD01003080">
    <property type="protein sequence ID" value="GAV84013.1"/>
    <property type="molecule type" value="Genomic_DNA"/>
</dbReference>
<dbReference type="Proteomes" id="UP000187406">
    <property type="component" value="Unassembled WGS sequence"/>
</dbReference>
<evidence type="ECO:0000313" key="14">
    <source>
        <dbReference type="Proteomes" id="UP000187406"/>
    </source>
</evidence>
<feature type="transmembrane region" description="Helical" evidence="12">
    <location>
        <begin position="110"/>
        <end position="128"/>
    </location>
</feature>
<feature type="transmembrane region" description="Helical" evidence="12">
    <location>
        <begin position="84"/>
        <end position="103"/>
    </location>
</feature>
<dbReference type="FunFam" id="1.25.40.10:FF:000344">
    <property type="entry name" value="Pentatricopeptide repeat-containing protein"/>
    <property type="match status" value="1"/>
</dbReference>
<feature type="transmembrane region" description="Helical" evidence="12">
    <location>
        <begin position="60"/>
        <end position="78"/>
    </location>
</feature>
<gene>
    <name evidence="13" type="ORF">CFOL_v3_27458</name>
</gene>
<evidence type="ECO:0000256" key="5">
    <source>
        <dbReference type="ARBA" id="ARBA00022692"/>
    </source>
</evidence>
<organism evidence="13 14">
    <name type="scientific">Cephalotus follicularis</name>
    <name type="common">Albany pitcher plant</name>
    <dbReference type="NCBI Taxonomy" id="3775"/>
    <lineage>
        <taxon>Eukaryota</taxon>
        <taxon>Viridiplantae</taxon>
        <taxon>Streptophyta</taxon>
        <taxon>Embryophyta</taxon>
        <taxon>Tracheophyta</taxon>
        <taxon>Spermatophyta</taxon>
        <taxon>Magnoliopsida</taxon>
        <taxon>eudicotyledons</taxon>
        <taxon>Gunneridae</taxon>
        <taxon>Pentapetalae</taxon>
        <taxon>rosids</taxon>
        <taxon>fabids</taxon>
        <taxon>Oxalidales</taxon>
        <taxon>Cephalotaceae</taxon>
        <taxon>Cephalotus</taxon>
    </lineage>
</organism>
<comment type="subcellular location">
    <subcellularLocation>
        <location evidence="2">Cell membrane</location>
        <topology evidence="2">Multi-pass membrane protein</topology>
    </subcellularLocation>
    <subcellularLocation>
        <location evidence="1">Early endosome</location>
    </subcellularLocation>
</comment>
<dbReference type="NCBIfam" id="TIGR00756">
    <property type="entry name" value="PPR"/>
    <property type="match status" value="5"/>
</dbReference>
<dbReference type="GO" id="GO:0015095">
    <property type="term" value="F:magnesium ion transmembrane transporter activity"/>
    <property type="evidence" value="ECO:0007669"/>
    <property type="project" value="InterPro"/>
</dbReference>
<comment type="function">
    <text evidence="10">Acts as a Mg(2+) transporter. Can also transport other divalent cations such as Fe(2+), Sr(2+), Ba(2+), Mn(2+) and Co(2+) but to a much less extent than Mg(2+).</text>
</comment>
<feature type="repeat" description="PPR" evidence="11">
    <location>
        <begin position="756"/>
        <end position="790"/>
    </location>
</feature>
<comment type="subunit">
    <text evidence="4">Homodimer.</text>
</comment>
<evidence type="ECO:0000256" key="2">
    <source>
        <dbReference type="ARBA" id="ARBA00004651"/>
    </source>
</evidence>
<evidence type="ECO:0000256" key="8">
    <source>
        <dbReference type="ARBA" id="ARBA00022989"/>
    </source>
</evidence>
<dbReference type="GO" id="GO:0003723">
    <property type="term" value="F:RNA binding"/>
    <property type="evidence" value="ECO:0007669"/>
    <property type="project" value="InterPro"/>
</dbReference>
<evidence type="ECO:0000256" key="6">
    <source>
        <dbReference type="ARBA" id="ARBA00022737"/>
    </source>
</evidence>
<dbReference type="Gene3D" id="1.25.40.10">
    <property type="entry name" value="Tetratricopeptide repeat domain"/>
    <property type="match status" value="3"/>
</dbReference>
<reference evidence="14" key="1">
    <citation type="submission" date="2016-04" db="EMBL/GenBank/DDBJ databases">
        <title>Cephalotus genome sequencing.</title>
        <authorList>
            <person name="Fukushima K."/>
            <person name="Hasebe M."/>
            <person name="Fang X."/>
        </authorList>
    </citation>
    <scope>NUCLEOTIDE SEQUENCE [LARGE SCALE GENOMIC DNA]</scope>
    <source>
        <strain evidence="14">cv. St1</strain>
    </source>
</reference>
<feature type="transmembrane region" description="Helical" evidence="12">
    <location>
        <begin position="258"/>
        <end position="281"/>
    </location>
</feature>
<dbReference type="PROSITE" id="PS51375">
    <property type="entry name" value="PPR"/>
    <property type="match status" value="4"/>
</dbReference>
<evidence type="ECO:0000256" key="7">
    <source>
        <dbReference type="ARBA" id="ARBA00022753"/>
    </source>
</evidence>
<keyword evidence="5 12" id="KW-0812">Transmembrane</keyword>
<comment type="similarity">
    <text evidence="3">Belongs to the NIPA (TC 2.A.7) family.</text>
</comment>
<evidence type="ECO:0000313" key="13">
    <source>
        <dbReference type="EMBL" id="GAV84013.1"/>
    </source>
</evidence>
<sequence length="795" mass="88762">MGEWIIGAFINLFGSIAINFGTNLLKLGHTERERHSMLENDGTNGKLPLKPIIHFQTWRVGILFFFLGNCLNFISFGYAAQSLLAALGSIQFVSNIAFAYFVLNKMVTVKVLVATAFIVLGNIFLVAFGNHQSPVYTPEQLAEKFSNIMFLTYCLILILVVAIHHSVYRRGELLVAVSGQGLRPYWNMLLPFSYAVVSGAVGSCSVLFAKSLSNLLRLAMSSNYHLHSWFTYSMLLLFLSTAGFWMTRLNEGLALFDAILIVPMFQIAWTFFSICTGFVYFQEYQVFDALRTTMFIMGMMSVFIGISLLAPDESKGGDNTSLVSVMSSSSTTEMDRLVAPSEDAQNKPPRLFSEGILTKITDMISKVKAACSVSVGFGEDSINASAVLVMPMVSSKITGFRGNGIDRAKNFSLKNSSWTKISMDEDDVKLLNTSSVLPHCCCCYCCPSRPKPIQKFTCQDALILLQKCANFNQLKLIHAKIIRQGLSHSHDQLLVRNLLRLCSSYAQLDYATHVFHQIKQPSSFTWNLMIRSLATNAKSKQALLLYNSMLSQGYPPDKFTFPFVVKACIASFANHKGKEVHGLAIKTGFYARDLFVQNTLMDLYFKCGDADSGRMVFDKMRVRNVVSWTTMLTGLVACGDLDAARWVFDQMPTRNVVSWSAMVNAYVTNQQPQEAFQLFHRMQIDNVRPNEFTLVSLLKACTHLDSLELGTWIHDFAINAGFQLGVFLGTALIDMYSKCGSLEYARLVFDKMQVRNLATWNSMITSLGVHGYGEEALALFAQMEMANVQPDAITF</sequence>
<keyword evidence="6" id="KW-0677">Repeat</keyword>
<evidence type="ECO:0000256" key="9">
    <source>
        <dbReference type="ARBA" id="ARBA00023136"/>
    </source>
</evidence>
<feature type="transmembrane region" description="Helical" evidence="12">
    <location>
        <begin position="189"/>
        <end position="209"/>
    </location>
</feature>
<feature type="repeat" description="PPR" evidence="11">
    <location>
        <begin position="655"/>
        <end position="689"/>
    </location>
</feature>
<feature type="transmembrane region" description="Helical" evidence="12">
    <location>
        <begin position="6"/>
        <end position="25"/>
    </location>
</feature>
<dbReference type="InParanoid" id="A0A1Q3CVC8"/>
<dbReference type="Pfam" id="PF01535">
    <property type="entry name" value="PPR"/>
    <property type="match status" value="1"/>
</dbReference>
<accession>A0A1Q3CVC8</accession>
<feature type="repeat" description="PPR" evidence="11">
    <location>
        <begin position="624"/>
        <end position="654"/>
    </location>
</feature>
<evidence type="ECO:0000256" key="12">
    <source>
        <dbReference type="SAM" id="Phobius"/>
    </source>
</evidence>
<evidence type="ECO:0000256" key="10">
    <source>
        <dbReference type="ARBA" id="ARBA00025284"/>
    </source>
</evidence>
<feature type="repeat" description="PPR" evidence="11">
    <location>
        <begin position="522"/>
        <end position="556"/>
    </location>
</feature>
<dbReference type="GO" id="GO:0016020">
    <property type="term" value="C:membrane"/>
    <property type="evidence" value="ECO:0007669"/>
    <property type="project" value="UniProtKB-SubCell"/>
</dbReference>